<proteinExistence type="predicted"/>
<dbReference type="PANTHER" id="PTHR28234:SF1">
    <property type="entry name" value="NUCLEAR CONTROL OF ATPASE PROTEIN 2"/>
    <property type="match status" value="1"/>
</dbReference>
<evidence type="ECO:0000256" key="5">
    <source>
        <dbReference type="ARBA" id="ARBA00023136"/>
    </source>
</evidence>
<dbReference type="AlphaFoldDB" id="A0A843WY75"/>
<evidence type="ECO:0000256" key="3">
    <source>
        <dbReference type="ARBA" id="ARBA00022989"/>
    </source>
</evidence>
<dbReference type="PANTHER" id="PTHR28234">
    <property type="entry name" value="NUCLEAR CONTROL OF ATPASE PROTEIN 2"/>
    <property type="match status" value="1"/>
</dbReference>
<dbReference type="OrthoDB" id="413313at2759"/>
<keyword evidence="4" id="KW-0496">Mitochondrion</keyword>
<keyword evidence="3" id="KW-1133">Transmembrane helix</keyword>
<reference evidence="6" key="1">
    <citation type="submission" date="2017-07" db="EMBL/GenBank/DDBJ databases">
        <title>Taro Niue Genome Assembly and Annotation.</title>
        <authorList>
            <person name="Atibalentja N."/>
            <person name="Keating K."/>
            <person name="Fields C.J."/>
        </authorList>
    </citation>
    <scope>NUCLEOTIDE SEQUENCE</scope>
    <source>
        <strain evidence="6">Niue_2</strain>
        <tissue evidence="6">Leaf</tissue>
    </source>
</reference>
<evidence type="ECO:0000256" key="4">
    <source>
        <dbReference type="ARBA" id="ARBA00023128"/>
    </source>
</evidence>
<protein>
    <submittedName>
        <fullName evidence="6">Uncharacterized protein</fullName>
    </submittedName>
</protein>
<evidence type="ECO:0000256" key="2">
    <source>
        <dbReference type="ARBA" id="ARBA00022692"/>
    </source>
</evidence>
<dbReference type="Proteomes" id="UP000652761">
    <property type="component" value="Unassembled WGS sequence"/>
</dbReference>
<evidence type="ECO:0000256" key="1">
    <source>
        <dbReference type="ARBA" id="ARBA00004225"/>
    </source>
</evidence>
<name>A0A843WY75_COLES</name>
<organism evidence="6 7">
    <name type="scientific">Colocasia esculenta</name>
    <name type="common">Wild taro</name>
    <name type="synonym">Arum esculentum</name>
    <dbReference type="NCBI Taxonomy" id="4460"/>
    <lineage>
        <taxon>Eukaryota</taxon>
        <taxon>Viridiplantae</taxon>
        <taxon>Streptophyta</taxon>
        <taxon>Embryophyta</taxon>
        <taxon>Tracheophyta</taxon>
        <taxon>Spermatophyta</taxon>
        <taxon>Magnoliopsida</taxon>
        <taxon>Liliopsida</taxon>
        <taxon>Araceae</taxon>
        <taxon>Aroideae</taxon>
        <taxon>Colocasieae</taxon>
        <taxon>Colocasia</taxon>
    </lineage>
</organism>
<comment type="subcellular location">
    <subcellularLocation>
        <location evidence="1">Mitochondrion membrane</location>
        <topology evidence="1">Multi-pass membrane protein</topology>
    </subcellularLocation>
</comment>
<dbReference type="Pfam" id="PF08637">
    <property type="entry name" value="NCA2"/>
    <property type="match status" value="1"/>
</dbReference>
<dbReference type="EMBL" id="NMUH01006541">
    <property type="protein sequence ID" value="MQM15502.1"/>
    <property type="molecule type" value="Genomic_DNA"/>
</dbReference>
<keyword evidence="5" id="KW-0472">Membrane</keyword>
<accession>A0A843WY75</accession>
<dbReference type="InterPro" id="IPR013946">
    <property type="entry name" value="NCA2-like"/>
</dbReference>
<keyword evidence="2" id="KW-0812">Transmembrane</keyword>
<sequence length="366" mass="41484">MASHPPPPPAGAAGIHFAEAGAAVASYSARLWKAILAVLPSSDSSLLGGILRLSPWGSSSRRRRRRRRRLGIPLPLRSNAVESSLVATGASRLLGVLDDILDHIFSSLHNIQKNLQFWESRAEATYGQKLYFMVFERGPKAFIEETVHLVSRWGAEGSSMQHLHHSATITIFERISVLTSLQNCLASFLAQVYTEIDKYGEGLTKDFEKSLPLLLVNINGLFTELEESISHTKEIYKVSKCQKPHRMSLHWIRYTCGAVGLSICTMWLVRHSRLMGSSDIDNWVREAKESTIGFWKSHVEQPLFSIRDELFETFRRRHKGVIEYEEVQLTSNSLHRMLLAFCEQTTGRKFPENTSDQEMLEIVMSR</sequence>
<keyword evidence="7" id="KW-1185">Reference proteome</keyword>
<evidence type="ECO:0000313" key="6">
    <source>
        <dbReference type="EMBL" id="MQM15502.1"/>
    </source>
</evidence>
<comment type="caution">
    <text evidence="6">The sequence shown here is derived from an EMBL/GenBank/DDBJ whole genome shotgun (WGS) entry which is preliminary data.</text>
</comment>
<dbReference type="GO" id="GO:0005741">
    <property type="term" value="C:mitochondrial outer membrane"/>
    <property type="evidence" value="ECO:0007669"/>
    <property type="project" value="TreeGrafter"/>
</dbReference>
<gene>
    <name evidence="6" type="ORF">Taro_048447</name>
</gene>
<evidence type="ECO:0000313" key="7">
    <source>
        <dbReference type="Proteomes" id="UP000652761"/>
    </source>
</evidence>